<feature type="region of interest" description="Disordered" evidence="4">
    <location>
        <begin position="1"/>
        <end position="36"/>
    </location>
</feature>
<evidence type="ECO:0000313" key="6">
    <source>
        <dbReference type="Proteomes" id="UP000799767"/>
    </source>
</evidence>
<evidence type="ECO:0000256" key="3">
    <source>
        <dbReference type="RuleBase" id="RU364104"/>
    </source>
</evidence>
<evidence type="ECO:0000256" key="1">
    <source>
        <dbReference type="ARBA" id="ARBA00007347"/>
    </source>
</evidence>
<organism evidence="5 6">
    <name type="scientific">Neohortaea acidophila</name>
    <dbReference type="NCBI Taxonomy" id="245834"/>
    <lineage>
        <taxon>Eukaryota</taxon>
        <taxon>Fungi</taxon>
        <taxon>Dikarya</taxon>
        <taxon>Ascomycota</taxon>
        <taxon>Pezizomycotina</taxon>
        <taxon>Dothideomycetes</taxon>
        <taxon>Dothideomycetidae</taxon>
        <taxon>Mycosphaerellales</taxon>
        <taxon>Teratosphaeriaceae</taxon>
        <taxon>Neohortaea</taxon>
    </lineage>
</organism>
<keyword evidence="3" id="KW-0999">Mitochondrion inner membrane</keyword>
<keyword evidence="3" id="KW-0472">Membrane</keyword>
<sequence length="139" mass="16208">MSSPSTKVASHPPPSPPSSTPNPARQPLPLSASQEQQVRDLYYKRVRTKCADEVRDFAACCTNRTFTATLFCRTQQKAMNKCMMQYATPEEMDAAREEWFAGTEKRREERERKEEKRKVDEAFWREWWAKDREGEGKKG</sequence>
<dbReference type="Proteomes" id="UP000799767">
    <property type="component" value="Unassembled WGS sequence"/>
</dbReference>
<evidence type="ECO:0000256" key="2">
    <source>
        <dbReference type="ARBA" id="ARBA00023157"/>
    </source>
</evidence>
<dbReference type="RefSeq" id="XP_033590014.1">
    <property type="nucleotide sequence ID" value="XM_033737143.1"/>
</dbReference>
<comment type="function">
    <text evidence="3">Required for mitochondrial cytochrome c oxidase (COX) assembly and respiration.</text>
</comment>
<dbReference type="EMBL" id="MU001635">
    <property type="protein sequence ID" value="KAF2483444.1"/>
    <property type="molecule type" value="Genomic_DNA"/>
</dbReference>
<comment type="subcellular location">
    <subcellularLocation>
        <location evidence="3">Mitochondrion inner membrane</location>
    </subcellularLocation>
</comment>
<gene>
    <name evidence="5" type="ORF">BDY17DRAFT_324177</name>
</gene>
<dbReference type="Pfam" id="PF08583">
    <property type="entry name" value="Cmc1"/>
    <property type="match status" value="1"/>
</dbReference>
<evidence type="ECO:0000313" key="5">
    <source>
        <dbReference type="EMBL" id="KAF2483444.1"/>
    </source>
</evidence>
<reference evidence="5" key="1">
    <citation type="journal article" date="2020" name="Stud. Mycol.">
        <title>101 Dothideomycetes genomes: a test case for predicting lifestyles and emergence of pathogens.</title>
        <authorList>
            <person name="Haridas S."/>
            <person name="Albert R."/>
            <person name="Binder M."/>
            <person name="Bloem J."/>
            <person name="Labutti K."/>
            <person name="Salamov A."/>
            <person name="Andreopoulos B."/>
            <person name="Baker S."/>
            <person name="Barry K."/>
            <person name="Bills G."/>
            <person name="Bluhm B."/>
            <person name="Cannon C."/>
            <person name="Castanera R."/>
            <person name="Culley D."/>
            <person name="Daum C."/>
            <person name="Ezra D."/>
            <person name="Gonzalez J."/>
            <person name="Henrissat B."/>
            <person name="Kuo A."/>
            <person name="Liang C."/>
            <person name="Lipzen A."/>
            <person name="Lutzoni F."/>
            <person name="Magnuson J."/>
            <person name="Mondo S."/>
            <person name="Nolan M."/>
            <person name="Ohm R."/>
            <person name="Pangilinan J."/>
            <person name="Park H.-J."/>
            <person name="Ramirez L."/>
            <person name="Alfaro M."/>
            <person name="Sun H."/>
            <person name="Tritt A."/>
            <person name="Yoshinaga Y."/>
            <person name="Zwiers L.-H."/>
            <person name="Turgeon B."/>
            <person name="Goodwin S."/>
            <person name="Spatafora J."/>
            <person name="Crous P."/>
            <person name="Grigoriev I."/>
        </authorList>
    </citation>
    <scope>NUCLEOTIDE SEQUENCE</scope>
    <source>
        <strain evidence="5">CBS 113389</strain>
    </source>
</reference>
<protein>
    <recommendedName>
        <fullName evidence="3">COX assembly mitochondrial protein</fullName>
    </recommendedName>
</protein>
<dbReference type="OrthoDB" id="6224010at2759"/>
<keyword evidence="3" id="KW-0143">Chaperone</keyword>
<evidence type="ECO:0000256" key="4">
    <source>
        <dbReference type="SAM" id="MobiDB-lite"/>
    </source>
</evidence>
<dbReference type="AlphaFoldDB" id="A0A6A6PUQ8"/>
<keyword evidence="6" id="KW-1185">Reference proteome</keyword>
<proteinExistence type="inferred from homology"/>
<accession>A0A6A6PUQ8</accession>
<keyword evidence="2" id="KW-1015">Disulfide bond</keyword>
<feature type="compositionally biased region" description="Pro residues" evidence="4">
    <location>
        <begin position="11"/>
        <end position="26"/>
    </location>
</feature>
<dbReference type="GO" id="GO:0005743">
    <property type="term" value="C:mitochondrial inner membrane"/>
    <property type="evidence" value="ECO:0007669"/>
    <property type="project" value="UniProtKB-SubCell"/>
</dbReference>
<dbReference type="PANTHER" id="PTHR22977:SF5">
    <property type="entry name" value="COX ASSEMBLY MITOCHONDRIAL PROTEIN HOMOLOG"/>
    <property type="match status" value="1"/>
</dbReference>
<dbReference type="GeneID" id="54478145"/>
<keyword evidence="3" id="KW-0496">Mitochondrion</keyword>
<name>A0A6A6PUQ8_9PEZI</name>
<dbReference type="PANTHER" id="PTHR22977">
    <property type="entry name" value="COX ASSEMBLY MITOCHONDRIAL PROTEIN"/>
    <property type="match status" value="1"/>
</dbReference>
<dbReference type="InterPro" id="IPR013892">
    <property type="entry name" value="Cyt_c_biogenesis_Cmc1-like"/>
</dbReference>
<comment type="similarity">
    <text evidence="1 3">Belongs to the CMC family.</text>
</comment>